<protein>
    <recommendedName>
        <fullName evidence="6">Alkyl hydroperoxide reductase AhpD</fullName>
        <ecNumber evidence="6">1.11.1.28</ecNumber>
    </recommendedName>
    <alternativeName>
        <fullName evidence="6">Alkylhydroperoxidase AhpD</fullName>
    </alternativeName>
</protein>
<feature type="active site" description="Cysteine sulfenic acid (-SOH) intermediate" evidence="6">
    <location>
        <position position="155"/>
    </location>
</feature>
<dbReference type="KEGG" id="aup:AsAng_0002600"/>
<keyword evidence="9" id="KW-1185">Reference proteome</keyword>
<keyword evidence="2 6" id="KW-0049">Antioxidant</keyword>
<dbReference type="GO" id="GO:0006979">
    <property type="term" value="P:response to oxidative stress"/>
    <property type="evidence" value="ECO:0007669"/>
    <property type="project" value="InterPro"/>
</dbReference>
<dbReference type="InterPro" id="IPR029032">
    <property type="entry name" value="AhpD-like"/>
</dbReference>
<evidence type="ECO:0000313" key="9">
    <source>
        <dbReference type="Proteomes" id="UP001060919"/>
    </source>
</evidence>
<evidence type="ECO:0000313" key="8">
    <source>
        <dbReference type="EMBL" id="BDS09559.1"/>
    </source>
</evidence>
<evidence type="ECO:0000256" key="2">
    <source>
        <dbReference type="ARBA" id="ARBA00022862"/>
    </source>
</evidence>
<keyword evidence="1 6" id="KW-0575">Peroxidase</keyword>
<proteinExistence type="inferred from homology"/>
<dbReference type="Gene3D" id="1.20.1290.10">
    <property type="entry name" value="AhpD-like"/>
    <property type="match status" value="1"/>
</dbReference>
<dbReference type="GO" id="GO:0045454">
    <property type="term" value="P:cell redox homeostasis"/>
    <property type="evidence" value="ECO:0007669"/>
    <property type="project" value="TreeGrafter"/>
</dbReference>
<gene>
    <name evidence="6" type="primary">ahpD</name>
    <name evidence="8" type="ORF">AsAng_0002600</name>
</gene>
<evidence type="ECO:0000256" key="6">
    <source>
        <dbReference type="HAMAP-Rule" id="MF_01676"/>
    </source>
</evidence>
<evidence type="ECO:0000259" key="7">
    <source>
        <dbReference type="Pfam" id="PF02627"/>
    </source>
</evidence>
<dbReference type="SUPFAM" id="SSF69118">
    <property type="entry name" value="AhpD-like"/>
    <property type="match status" value="1"/>
</dbReference>
<dbReference type="Proteomes" id="UP001060919">
    <property type="component" value="Chromosome"/>
</dbReference>
<accession>A0A915VK94</accession>
<evidence type="ECO:0000256" key="5">
    <source>
        <dbReference type="ARBA" id="ARBA00023284"/>
    </source>
</evidence>
<dbReference type="InterPro" id="IPR004674">
    <property type="entry name" value="AhpD"/>
</dbReference>
<dbReference type="EC" id="1.11.1.28" evidence="6"/>
<feature type="active site" description="Proton donor" evidence="6">
    <location>
        <position position="152"/>
    </location>
</feature>
<dbReference type="InterPro" id="IPR003779">
    <property type="entry name" value="CMD-like"/>
</dbReference>
<evidence type="ECO:0000256" key="4">
    <source>
        <dbReference type="ARBA" id="ARBA00023157"/>
    </source>
</evidence>
<dbReference type="RefSeq" id="WP_264790936.1">
    <property type="nucleotide sequence ID" value="NZ_AP026867.1"/>
</dbReference>
<comment type="function">
    <text evidence="6">Antioxidant protein with alkyl hydroperoxidase activity. Required for the reduction of the AhpC active site cysteine residues and for the regeneration of the AhpC enzyme activity.</text>
</comment>
<evidence type="ECO:0000256" key="3">
    <source>
        <dbReference type="ARBA" id="ARBA00023002"/>
    </source>
</evidence>
<name>A0A915VK94_9BACT</name>
<feature type="disulfide bond" description="Interchain (with AhpC); in linked form" evidence="6">
    <location>
        <position position="155"/>
    </location>
</feature>
<dbReference type="PANTHER" id="PTHR33930">
    <property type="entry name" value="ALKYL HYDROPEROXIDE REDUCTASE AHPD"/>
    <property type="match status" value="1"/>
</dbReference>
<dbReference type="HAMAP" id="MF_01676">
    <property type="entry name" value="AhpD"/>
    <property type="match status" value="1"/>
</dbReference>
<dbReference type="Pfam" id="PF02627">
    <property type="entry name" value="CMD"/>
    <property type="match status" value="1"/>
</dbReference>
<sequence length="191" mass="20915">MLAETKNDLLADLGLEDLQNETIDALVAGDSRYLKDLRMNLSGMKRVKELNAKEQALIAVAIANNYNNKIVQKAFAAKAEEAGATSAEIAEALACASLLSANNVLYRFRHFMGRDSYDKMPAGLRMNIMSSPVMGKEFFELMSTAVSAVNGCERCIQSHEASLLQMGTSEKRVWAAIRLSAIITSLCKVVY</sequence>
<keyword evidence="4 6" id="KW-1015">Disulfide bond</keyword>
<dbReference type="AlphaFoldDB" id="A0A915VK94"/>
<keyword evidence="5 6" id="KW-0676">Redox-active center</keyword>
<comment type="similarity">
    <text evidence="6">Belongs to the AhpD family.</text>
</comment>
<keyword evidence="3 6" id="KW-0560">Oxidoreductase</keyword>
<reference evidence="8" key="1">
    <citation type="submission" date="2022-09" db="EMBL/GenBank/DDBJ databases">
        <title>Aureispira anguillicida sp. nov., isolated from Leptocephalus of Japanese eel Anguilla japonica.</title>
        <authorList>
            <person name="Yuasa K."/>
            <person name="Mekata T."/>
            <person name="Ikunari K."/>
        </authorList>
    </citation>
    <scope>NUCLEOTIDE SEQUENCE</scope>
    <source>
        <strain evidence="8">EL160426</strain>
    </source>
</reference>
<dbReference type="EMBL" id="AP026867">
    <property type="protein sequence ID" value="BDS09559.1"/>
    <property type="molecule type" value="Genomic_DNA"/>
</dbReference>
<dbReference type="GO" id="GO:0015036">
    <property type="term" value="F:disulfide oxidoreductase activity"/>
    <property type="evidence" value="ECO:0007669"/>
    <property type="project" value="TreeGrafter"/>
</dbReference>
<feature type="domain" description="Carboxymuconolactone decarboxylase-like" evidence="7">
    <location>
        <begin position="120"/>
        <end position="183"/>
    </location>
</feature>
<dbReference type="GO" id="GO:0032843">
    <property type="term" value="F:hydroperoxide reductase activity"/>
    <property type="evidence" value="ECO:0007669"/>
    <property type="project" value="InterPro"/>
</dbReference>
<dbReference type="NCBIfam" id="TIGR00778">
    <property type="entry name" value="ahpD_dom"/>
    <property type="match status" value="1"/>
</dbReference>
<feature type="disulfide bond" evidence="6">
    <location>
        <begin position="152"/>
        <end position="155"/>
    </location>
</feature>
<evidence type="ECO:0000256" key="1">
    <source>
        <dbReference type="ARBA" id="ARBA00022559"/>
    </source>
</evidence>
<dbReference type="GO" id="GO:0051920">
    <property type="term" value="F:peroxiredoxin activity"/>
    <property type="evidence" value="ECO:0007669"/>
    <property type="project" value="InterPro"/>
</dbReference>
<dbReference type="PANTHER" id="PTHR33930:SF7">
    <property type="entry name" value="ALKYL HYDROPEROXIDE REDUCTASE AHPD"/>
    <property type="match status" value="1"/>
</dbReference>
<organism evidence="8 9">
    <name type="scientific">Aureispira anguillae</name>
    <dbReference type="NCBI Taxonomy" id="2864201"/>
    <lineage>
        <taxon>Bacteria</taxon>
        <taxon>Pseudomonadati</taxon>
        <taxon>Bacteroidota</taxon>
        <taxon>Saprospiria</taxon>
        <taxon>Saprospirales</taxon>
        <taxon>Saprospiraceae</taxon>
        <taxon>Aureispira</taxon>
    </lineage>
</organism>
<comment type="catalytic activity">
    <reaction evidence="6">
        <text>N(6)-[(R)-dihydrolipoyl]-L-lysyl-[lipoyl-carrier protein] + a hydroperoxide = N(6)-[(R)-lipoyl]-L-lysyl-[lipoyl-carrier protein] + an alcohol + H2O</text>
        <dbReference type="Rhea" id="RHEA:62636"/>
        <dbReference type="Rhea" id="RHEA-COMP:10502"/>
        <dbReference type="Rhea" id="RHEA-COMP:16355"/>
        <dbReference type="ChEBI" id="CHEBI:15377"/>
        <dbReference type="ChEBI" id="CHEBI:30879"/>
        <dbReference type="ChEBI" id="CHEBI:35924"/>
        <dbReference type="ChEBI" id="CHEBI:83099"/>
        <dbReference type="ChEBI" id="CHEBI:83100"/>
        <dbReference type="EC" id="1.11.1.28"/>
    </reaction>
</comment>
<dbReference type="InterPro" id="IPR004675">
    <property type="entry name" value="AhpD_core"/>
</dbReference>